<dbReference type="Proteomes" id="UP000028878">
    <property type="component" value="Unassembled WGS sequence"/>
</dbReference>
<dbReference type="PROSITE" id="PS50263">
    <property type="entry name" value="CN_HYDROLASE"/>
    <property type="match status" value="1"/>
</dbReference>
<protein>
    <submittedName>
        <fullName evidence="3">Carbon-nitrogen family hydrolase</fullName>
    </submittedName>
</protein>
<reference evidence="4" key="1">
    <citation type="submission" date="2014-11" db="EMBL/GenBank/DDBJ databases">
        <title>Draft genome sequence of Hydrogenophaga intermedia S1.</title>
        <authorList>
            <person name="Gan H.M."/>
            <person name="Chew T.H."/>
            <person name="Stolz A."/>
        </authorList>
    </citation>
    <scope>NUCLEOTIDE SEQUENCE [LARGE SCALE GENOMIC DNA]</scope>
    <source>
        <strain evidence="4">S1</strain>
    </source>
</reference>
<dbReference type="PANTHER" id="PTHR43674:SF2">
    <property type="entry name" value="BETA-UREIDOPROPIONASE"/>
    <property type="match status" value="1"/>
</dbReference>
<evidence type="ECO:0000313" key="4">
    <source>
        <dbReference type="Proteomes" id="UP000028878"/>
    </source>
</evidence>
<dbReference type="AlphaFoldDB" id="A0A1L1PLG2"/>
<evidence type="ECO:0000259" key="2">
    <source>
        <dbReference type="PROSITE" id="PS50263"/>
    </source>
</evidence>
<accession>A0A1L1PLG2</accession>
<dbReference type="Gene3D" id="3.60.110.10">
    <property type="entry name" value="Carbon-nitrogen hydrolase"/>
    <property type="match status" value="1"/>
</dbReference>
<keyword evidence="4" id="KW-1185">Reference proteome</keyword>
<dbReference type="EMBL" id="CCAE010000006">
    <property type="protein sequence ID" value="CDN86896.1"/>
    <property type="molecule type" value="Genomic_DNA"/>
</dbReference>
<name>A0A1L1PLG2_HYDIT</name>
<dbReference type="SUPFAM" id="SSF56317">
    <property type="entry name" value="Carbon-nitrogen hydrolase"/>
    <property type="match status" value="1"/>
</dbReference>
<gene>
    <name evidence="3" type="ORF">BN948_01314</name>
</gene>
<keyword evidence="1 3" id="KW-0378">Hydrolase</keyword>
<dbReference type="InterPro" id="IPR036526">
    <property type="entry name" value="C-N_Hydrolase_sf"/>
</dbReference>
<dbReference type="Pfam" id="PF00795">
    <property type="entry name" value="CN_hydrolase"/>
    <property type="match status" value="1"/>
</dbReference>
<organism evidence="3 4">
    <name type="scientific">Hydrogenophaga intermedia</name>
    <dbReference type="NCBI Taxonomy" id="65786"/>
    <lineage>
        <taxon>Bacteria</taxon>
        <taxon>Pseudomonadati</taxon>
        <taxon>Pseudomonadota</taxon>
        <taxon>Betaproteobacteria</taxon>
        <taxon>Burkholderiales</taxon>
        <taxon>Comamonadaceae</taxon>
        <taxon>Hydrogenophaga</taxon>
    </lineage>
</organism>
<dbReference type="InterPro" id="IPR050345">
    <property type="entry name" value="Aliph_Amidase/BUP"/>
</dbReference>
<proteinExistence type="predicted"/>
<evidence type="ECO:0000313" key="3">
    <source>
        <dbReference type="EMBL" id="CDN86896.1"/>
    </source>
</evidence>
<dbReference type="RefSeq" id="WP_009520558.1">
    <property type="nucleotide sequence ID" value="NZ_CCAE010000006.1"/>
</dbReference>
<dbReference type="GO" id="GO:0033388">
    <property type="term" value="P:putrescine biosynthetic process from arginine"/>
    <property type="evidence" value="ECO:0007669"/>
    <property type="project" value="TreeGrafter"/>
</dbReference>
<feature type="domain" description="CN hydrolase" evidence="2">
    <location>
        <begin position="4"/>
        <end position="241"/>
    </location>
</feature>
<dbReference type="GO" id="GO:0050126">
    <property type="term" value="F:N-carbamoylputrescine amidase activity"/>
    <property type="evidence" value="ECO:0007669"/>
    <property type="project" value="TreeGrafter"/>
</dbReference>
<evidence type="ECO:0000256" key="1">
    <source>
        <dbReference type="ARBA" id="ARBA00022801"/>
    </source>
</evidence>
<sequence length="252" mass="27105">MEPLRLALWQTAHPAESTEALARLDSAAREAAAQGAHWLITPEMFLTGYLIAPERLAAHAEPADGLLLQAVRGIARRRGIGVVTGWPEANGDAPPFNSVTAIDENGALLAVHRKIHLFGAGDAQRFTPGTDPPARFDWRGWHLGLLICFDVEHDEPLRQLADAGAQAVLVPTANMVGYDEVQQTRLPEAARRFGMAIAYANACGREGDTVYNGLSTVCTHKGQRLGALARHEAMLQAALTAPPSTPLCRTRA</sequence>
<dbReference type="InterPro" id="IPR003010">
    <property type="entry name" value="C-N_Hydrolase"/>
</dbReference>
<dbReference type="PANTHER" id="PTHR43674">
    <property type="entry name" value="NITRILASE C965.09-RELATED"/>
    <property type="match status" value="1"/>
</dbReference>